<dbReference type="GO" id="GO:0006308">
    <property type="term" value="P:DNA catabolic process"/>
    <property type="evidence" value="ECO:0007669"/>
    <property type="project" value="InterPro"/>
</dbReference>
<dbReference type="Proteomes" id="UP000316598">
    <property type="component" value="Unassembled WGS sequence"/>
</dbReference>
<dbReference type="GO" id="GO:0016787">
    <property type="term" value="F:hydrolase activity"/>
    <property type="evidence" value="ECO:0007669"/>
    <property type="project" value="UniProtKB-KW"/>
</dbReference>
<dbReference type="PANTHER" id="PTHR11371">
    <property type="entry name" value="DEOXYRIBONUCLEASE"/>
    <property type="match status" value="1"/>
</dbReference>
<dbReference type="InterPro" id="IPR036691">
    <property type="entry name" value="Endo/exonu/phosph_ase_sf"/>
</dbReference>
<evidence type="ECO:0000256" key="2">
    <source>
        <dbReference type="ARBA" id="ARBA00022801"/>
    </source>
</evidence>
<evidence type="ECO:0000256" key="1">
    <source>
        <dbReference type="ARBA" id="ARBA00022722"/>
    </source>
</evidence>
<accession>A0A5C5WWC4</accession>
<dbReference type="PANTHER" id="PTHR11371:SF31">
    <property type="entry name" value="EXTRACELLULAR NUCLEASE"/>
    <property type="match status" value="1"/>
</dbReference>
<protein>
    <recommendedName>
        <fullName evidence="5">Endonuclease/Exonuclease/phosphatase family protein</fullName>
    </recommendedName>
</protein>
<keyword evidence="4" id="KW-1185">Reference proteome</keyword>
<organism evidence="3 4">
    <name type="scientific">Rubripirellula amarantea</name>
    <dbReference type="NCBI Taxonomy" id="2527999"/>
    <lineage>
        <taxon>Bacteria</taxon>
        <taxon>Pseudomonadati</taxon>
        <taxon>Planctomycetota</taxon>
        <taxon>Planctomycetia</taxon>
        <taxon>Pirellulales</taxon>
        <taxon>Pirellulaceae</taxon>
        <taxon>Rubripirellula</taxon>
    </lineage>
</organism>
<dbReference type="SMART" id="SM00476">
    <property type="entry name" value="DNaseIc"/>
    <property type="match status" value="1"/>
</dbReference>
<evidence type="ECO:0008006" key="5">
    <source>
        <dbReference type="Google" id="ProtNLM"/>
    </source>
</evidence>
<comment type="caution">
    <text evidence="3">The sequence shown here is derived from an EMBL/GenBank/DDBJ whole genome shotgun (WGS) entry which is preliminary data.</text>
</comment>
<evidence type="ECO:0000313" key="4">
    <source>
        <dbReference type="Proteomes" id="UP000316598"/>
    </source>
</evidence>
<sequence>MSEQTGGSPIQAALVTMLLGAGGYYFYNNQDSVDLGNLSNAARSKFSNSTSIDDTFVSYRDAPVMIGPNQSLLANKNTPVDTSSRLTGLNHDYVPAPRVDTLAAKSAVTISSTVPRPSYRPVKIASWSLGGFGPTKLASADARKYVSKVIRRYDVIALQQIASIERDLIPRLVDVINGPEHRYDYVLGRSTGPTGRQEQLAFIFDTTSVRVDRRQTYTVSDPSEQMIYDPLVASFQAAEPNENEAWTFSLVNVRVDLSRAAAEVALLPNVLRSVLNDGRNEDDVILLGLFQADDDYLIPTMGSGEMDAAVHHRSTDVFGRFQTSNILIARGATSEYLGRGGVFDYRRNYDLNPVEAESVTSHLPVFADFTAHEGGEL</sequence>
<name>A0A5C5WWC4_9BACT</name>
<dbReference type="GO" id="GO:0004536">
    <property type="term" value="F:DNA nuclease activity"/>
    <property type="evidence" value="ECO:0007669"/>
    <property type="project" value="InterPro"/>
</dbReference>
<dbReference type="AlphaFoldDB" id="A0A5C5WWC4"/>
<dbReference type="InterPro" id="IPR016202">
    <property type="entry name" value="DNase_I"/>
</dbReference>
<gene>
    <name evidence="3" type="ORF">Pla22_21560</name>
</gene>
<evidence type="ECO:0000313" key="3">
    <source>
        <dbReference type="EMBL" id="TWT54509.1"/>
    </source>
</evidence>
<dbReference type="SUPFAM" id="SSF56219">
    <property type="entry name" value="DNase I-like"/>
    <property type="match status" value="1"/>
</dbReference>
<keyword evidence="2" id="KW-0378">Hydrolase</keyword>
<dbReference type="OrthoDB" id="5500612at2"/>
<dbReference type="EMBL" id="SJPI01000001">
    <property type="protein sequence ID" value="TWT54509.1"/>
    <property type="molecule type" value="Genomic_DNA"/>
</dbReference>
<keyword evidence="1" id="KW-0540">Nuclease</keyword>
<proteinExistence type="predicted"/>
<dbReference type="PRINTS" id="PR00130">
    <property type="entry name" value="DNASEI"/>
</dbReference>
<dbReference type="RefSeq" id="WP_146514543.1">
    <property type="nucleotide sequence ID" value="NZ_SJPI01000001.1"/>
</dbReference>
<dbReference type="Gene3D" id="3.60.10.10">
    <property type="entry name" value="Endonuclease/exonuclease/phosphatase"/>
    <property type="match status" value="1"/>
</dbReference>
<reference evidence="3 4" key="1">
    <citation type="submission" date="2019-02" db="EMBL/GenBank/DDBJ databases">
        <title>Deep-cultivation of Planctomycetes and their phenomic and genomic characterization uncovers novel biology.</title>
        <authorList>
            <person name="Wiegand S."/>
            <person name="Jogler M."/>
            <person name="Boedeker C."/>
            <person name="Pinto D."/>
            <person name="Vollmers J."/>
            <person name="Rivas-Marin E."/>
            <person name="Kohn T."/>
            <person name="Peeters S.H."/>
            <person name="Heuer A."/>
            <person name="Rast P."/>
            <person name="Oberbeckmann S."/>
            <person name="Bunk B."/>
            <person name="Jeske O."/>
            <person name="Meyerdierks A."/>
            <person name="Storesund J.E."/>
            <person name="Kallscheuer N."/>
            <person name="Luecker S."/>
            <person name="Lage O.M."/>
            <person name="Pohl T."/>
            <person name="Merkel B.J."/>
            <person name="Hornburger P."/>
            <person name="Mueller R.-W."/>
            <person name="Bruemmer F."/>
            <person name="Labrenz M."/>
            <person name="Spormann A.M."/>
            <person name="Op Den Camp H."/>
            <person name="Overmann J."/>
            <person name="Amann R."/>
            <person name="Jetten M.S.M."/>
            <person name="Mascher T."/>
            <person name="Medema M.H."/>
            <person name="Devos D.P."/>
            <person name="Kaster A.-K."/>
            <person name="Ovreas L."/>
            <person name="Rohde M."/>
            <person name="Galperin M.Y."/>
            <person name="Jogler C."/>
        </authorList>
    </citation>
    <scope>NUCLEOTIDE SEQUENCE [LARGE SCALE GENOMIC DNA]</scope>
    <source>
        <strain evidence="3 4">Pla22</strain>
    </source>
</reference>